<keyword evidence="2" id="KW-0285">Flavoprotein</keyword>
<evidence type="ECO:0000313" key="11">
    <source>
        <dbReference type="EMBL" id="PWY98978.1"/>
    </source>
</evidence>
<reference evidence="11 12" key="1">
    <citation type="journal article" date="2018" name="Mol. Biol. Evol.">
        <title>Broad Genomic Sampling Reveals a Smut Pathogenic Ancestry of the Fungal Clade Ustilaginomycotina.</title>
        <authorList>
            <person name="Kijpornyongpan T."/>
            <person name="Mondo S.J."/>
            <person name="Barry K."/>
            <person name="Sandor L."/>
            <person name="Lee J."/>
            <person name="Lipzen A."/>
            <person name="Pangilinan J."/>
            <person name="LaButti K."/>
            <person name="Hainaut M."/>
            <person name="Henrissat B."/>
            <person name="Grigoriev I.V."/>
            <person name="Spatafora J.W."/>
            <person name="Aime M.C."/>
        </authorList>
    </citation>
    <scope>NUCLEOTIDE SEQUENCE [LARGE SCALE GENOMIC DNA]</scope>
    <source>
        <strain evidence="11 12">MCA 3645</strain>
    </source>
</reference>
<feature type="region of interest" description="Disordered" evidence="9">
    <location>
        <begin position="522"/>
        <end position="544"/>
    </location>
</feature>
<comment type="cofactor">
    <cofactor evidence="1">
        <name>FAD</name>
        <dbReference type="ChEBI" id="CHEBI:57692"/>
    </cofactor>
</comment>
<dbReference type="STRING" id="1882483.A0A317XNK3"/>
<dbReference type="AlphaFoldDB" id="A0A317XNK3"/>
<dbReference type="InterPro" id="IPR006076">
    <property type="entry name" value="FAD-dep_OxRdtase"/>
</dbReference>
<evidence type="ECO:0000256" key="7">
    <source>
        <dbReference type="ARBA" id="ARBA00038878"/>
    </source>
</evidence>
<evidence type="ECO:0000256" key="6">
    <source>
        <dbReference type="ARBA" id="ARBA00037941"/>
    </source>
</evidence>
<keyword evidence="4" id="KW-0560">Oxidoreductase</keyword>
<dbReference type="GO" id="GO:0047545">
    <property type="term" value="F:(S)-2-hydroxyglutarate dehydrogenase activity"/>
    <property type="evidence" value="ECO:0007669"/>
    <property type="project" value="UniProtKB-EC"/>
</dbReference>
<dbReference type="OrthoDB" id="498204at2759"/>
<evidence type="ECO:0000256" key="4">
    <source>
        <dbReference type="ARBA" id="ARBA00023002"/>
    </source>
</evidence>
<dbReference type="EC" id="1.1.99.2" evidence="7"/>
<dbReference type="Proteomes" id="UP000246740">
    <property type="component" value="Unassembled WGS sequence"/>
</dbReference>
<dbReference type="PANTHER" id="PTHR43104">
    <property type="entry name" value="L-2-HYDROXYGLUTARATE DEHYDROGENASE, MITOCHONDRIAL"/>
    <property type="match status" value="1"/>
</dbReference>
<organism evidence="11 12">
    <name type="scientific">Testicularia cyperi</name>
    <dbReference type="NCBI Taxonomy" id="1882483"/>
    <lineage>
        <taxon>Eukaryota</taxon>
        <taxon>Fungi</taxon>
        <taxon>Dikarya</taxon>
        <taxon>Basidiomycota</taxon>
        <taxon>Ustilaginomycotina</taxon>
        <taxon>Ustilaginomycetes</taxon>
        <taxon>Ustilaginales</taxon>
        <taxon>Anthracoideaceae</taxon>
        <taxon>Testicularia</taxon>
    </lineage>
</organism>
<feature type="domain" description="FAD dependent oxidoreductase" evidence="10">
    <location>
        <begin position="61"/>
        <end position="512"/>
    </location>
</feature>
<keyword evidence="12" id="KW-1185">Reference proteome</keyword>
<dbReference type="InterPro" id="IPR036188">
    <property type="entry name" value="FAD/NAD-bd_sf"/>
</dbReference>
<dbReference type="Gene3D" id="3.50.50.60">
    <property type="entry name" value="FAD/NAD(P)-binding domain"/>
    <property type="match status" value="1"/>
</dbReference>
<evidence type="ECO:0000313" key="12">
    <source>
        <dbReference type="Proteomes" id="UP000246740"/>
    </source>
</evidence>
<feature type="region of interest" description="Disordered" evidence="9">
    <location>
        <begin position="241"/>
        <end position="260"/>
    </location>
</feature>
<dbReference type="SUPFAM" id="SSF51905">
    <property type="entry name" value="FAD/NAD(P)-binding domain"/>
    <property type="match status" value="1"/>
</dbReference>
<keyword evidence="3" id="KW-0274">FAD</keyword>
<accession>A0A317XNK3</accession>
<feature type="compositionally biased region" description="Basic and acidic residues" evidence="9">
    <location>
        <begin position="531"/>
        <end position="544"/>
    </location>
</feature>
<evidence type="ECO:0000256" key="9">
    <source>
        <dbReference type="SAM" id="MobiDB-lite"/>
    </source>
</evidence>
<dbReference type="Pfam" id="PF01266">
    <property type="entry name" value="DAO"/>
    <property type="match status" value="1"/>
</dbReference>
<evidence type="ECO:0000256" key="8">
    <source>
        <dbReference type="ARBA" id="ARBA00041137"/>
    </source>
</evidence>
<dbReference type="Gene3D" id="3.30.9.10">
    <property type="entry name" value="D-Amino Acid Oxidase, subunit A, domain 2"/>
    <property type="match status" value="1"/>
</dbReference>
<comment type="similarity">
    <text evidence="6">Belongs to the L2HGDH family.</text>
</comment>
<evidence type="ECO:0000256" key="1">
    <source>
        <dbReference type="ARBA" id="ARBA00001974"/>
    </source>
</evidence>
<gene>
    <name evidence="11" type="ORF">BCV70DRAFT_201196</name>
</gene>
<sequence>MASLASTSALRRGLHLGHSPRPHLAARGFASAADPSQIRPLIASLPSRSRYPYKDPELAVDHLVIGGGVVGLAVASALAARWPEKTTYLVERNRAFGEETSSRNSEVIHAGLYYPADSLKTRMCLRGRELMYQRCQEQQIPHKQTQKLVVGADFAKAYLEKLKSHCDALGDLAPPTKLISGAEARELEPHLSPEIAWALLSQRTGIVSSHELMASLERELLDSENAEVVYDTKVVRVDAHRPAGSSSASGSKRGSDHSQDGWVVQTVTSESGSSSAADSDALLAKVVINSSGLNGPMVLNSLLDTLGSQEEPIPMWHSKGNYASYKGPGATNIKHLIYPVPDTRKGTHAYTSLGTHLTLDLDGNVRFGPDTEWISPPASLSETDGAAVDFWKKGLTVDESRLETMYQQITEYLPNISKDGLSPDYAGIRPKLTGPDQKGFVDFQMLWHNSVDLASQRLWQLPPHFPSPSSSCTSKAKQSVAKVEGGAMLSLVGIESPGLTSSLAIGEFVTDLIAKGFYRDHKTRQPSNKGARNEERADQLDAWA</sequence>
<evidence type="ECO:0000256" key="2">
    <source>
        <dbReference type="ARBA" id="ARBA00022630"/>
    </source>
</evidence>
<protein>
    <recommendedName>
        <fullName evidence="8">L-2-hydroxyglutarate dehydrogenase, mitochondrial</fullName>
        <ecNumber evidence="7">1.1.99.2</ecNumber>
    </recommendedName>
</protein>
<dbReference type="InParanoid" id="A0A317XNK3"/>
<dbReference type="EMBL" id="KZ819196">
    <property type="protein sequence ID" value="PWY98978.1"/>
    <property type="molecule type" value="Genomic_DNA"/>
</dbReference>
<comment type="catalytic activity">
    <reaction evidence="5">
        <text>(S)-2-hydroxyglutarate + A = 2-oxoglutarate + AH2</text>
        <dbReference type="Rhea" id="RHEA:21252"/>
        <dbReference type="ChEBI" id="CHEBI:13193"/>
        <dbReference type="ChEBI" id="CHEBI:16782"/>
        <dbReference type="ChEBI" id="CHEBI:16810"/>
        <dbReference type="ChEBI" id="CHEBI:17499"/>
        <dbReference type="EC" id="1.1.99.2"/>
    </reaction>
</comment>
<evidence type="ECO:0000259" key="10">
    <source>
        <dbReference type="Pfam" id="PF01266"/>
    </source>
</evidence>
<evidence type="ECO:0000256" key="3">
    <source>
        <dbReference type="ARBA" id="ARBA00022827"/>
    </source>
</evidence>
<dbReference type="PANTHER" id="PTHR43104:SF4">
    <property type="entry name" value="L-2-HYDROXYGLUTARATE DEHYDROGENASE, MITOCHONDRIAL"/>
    <property type="match status" value="1"/>
</dbReference>
<name>A0A317XNK3_9BASI</name>
<evidence type="ECO:0000256" key="5">
    <source>
        <dbReference type="ARBA" id="ARBA00036066"/>
    </source>
</evidence>
<proteinExistence type="inferred from homology"/>